<reference evidence="2" key="1">
    <citation type="submission" date="2015-04" db="UniProtKB">
        <authorList>
            <consortium name="EnsemblPlants"/>
        </authorList>
    </citation>
    <scope>IDENTIFICATION</scope>
</reference>
<reference evidence="2" key="2">
    <citation type="submission" date="2018-05" db="EMBL/GenBank/DDBJ databases">
        <title>OpunRS2 (Oryza punctata Reference Sequence Version 2).</title>
        <authorList>
            <person name="Zhang J."/>
            <person name="Kudrna D."/>
            <person name="Lee S."/>
            <person name="Talag J."/>
            <person name="Welchert J."/>
            <person name="Wing R.A."/>
        </authorList>
    </citation>
    <scope>NUCLEOTIDE SEQUENCE [LARGE SCALE GENOMIC DNA]</scope>
</reference>
<evidence type="ECO:0000313" key="3">
    <source>
        <dbReference type="Proteomes" id="UP000026962"/>
    </source>
</evidence>
<proteinExistence type="predicted"/>
<sequence>MAAHLLPYPPTHVAPPATSFSVSPSKWTRVALPALSSPRRRRLPPRLRHATVVRCQKKGTADQPGEPGGPEEGDPHQSPSYQLYRKFQDVIEGLQYCADELRARQSIQMGDMDDTPFNYEINKIGGYWREINSEKIYYLYGQGRTLVMILLLRARDAIGLASAIMTDAPLRAQTQAPSEISLHTVDQTVRTYVSTFVKTAEDTYHRKVDRATILSFLCALQGLASISHILFEDALASVRSIQPDYSPKHDVEAINRYYKQEIKCLINNFGEASTTEELDILHHTVNGLTQKVTSYVTIMITLRKSIPALVPGRTSASCDAAPPDDRQTE</sequence>
<evidence type="ECO:0000256" key="1">
    <source>
        <dbReference type="SAM" id="MobiDB-lite"/>
    </source>
</evidence>
<dbReference type="Proteomes" id="UP000026962">
    <property type="component" value="Chromosome 7"/>
</dbReference>
<dbReference type="OMA" id="AKICYLY"/>
<dbReference type="HOGENOM" id="CLU_073201_0_0_1"/>
<organism evidence="2">
    <name type="scientific">Oryza punctata</name>
    <name type="common">Red rice</name>
    <dbReference type="NCBI Taxonomy" id="4537"/>
    <lineage>
        <taxon>Eukaryota</taxon>
        <taxon>Viridiplantae</taxon>
        <taxon>Streptophyta</taxon>
        <taxon>Embryophyta</taxon>
        <taxon>Tracheophyta</taxon>
        <taxon>Spermatophyta</taxon>
        <taxon>Magnoliopsida</taxon>
        <taxon>Liliopsida</taxon>
        <taxon>Poales</taxon>
        <taxon>Poaceae</taxon>
        <taxon>BOP clade</taxon>
        <taxon>Oryzoideae</taxon>
        <taxon>Oryzeae</taxon>
        <taxon>Oryzinae</taxon>
        <taxon>Oryza</taxon>
    </lineage>
</organism>
<dbReference type="EnsemblPlants" id="OPUNC07G24170.1">
    <property type="protein sequence ID" value="OPUNC07G24170.1"/>
    <property type="gene ID" value="OPUNC07G24170"/>
</dbReference>
<keyword evidence="3" id="KW-1185">Reference proteome</keyword>
<feature type="region of interest" description="Disordered" evidence="1">
    <location>
        <begin position="38"/>
        <end position="79"/>
    </location>
</feature>
<feature type="region of interest" description="Disordered" evidence="1">
    <location>
        <begin position="1"/>
        <end position="22"/>
    </location>
</feature>
<evidence type="ECO:0000313" key="2">
    <source>
        <dbReference type="EnsemblPlants" id="OPUNC07G24170.1"/>
    </source>
</evidence>
<dbReference type="Gramene" id="OPUNC07G24170.1">
    <property type="protein sequence ID" value="OPUNC07G24170.1"/>
    <property type="gene ID" value="OPUNC07G24170"/>
</dbReference>
<name>A0A0E0LPK2_ORYPU</name>
<protein>
    <submittedName>
        <fullName evidence="2">Uncharacterized protein</fullName>
    </submittedName>
</protein>
<accession>A0A0E0LPK2</accession>
<dbReference type="AlphaFoldDB" id="A0A0E0LPK2"/>
<feature type="compositionally biased region" description="Basic residues" evidence="1">
    <location>
        <begin position="38"/>
        <end position="57"/>
    </location>
</feature>